<evidence type="ECO:0000256" key="4">
    <source>
        <dbReference type="ARBA" id="ARBA00023029"/>
    </source>
</evidence>
<comment type="caution">
    <text evidence="7">Lacks conserved residue(s) required for the propagation of feature annotation.</text>
</comment>
<dbReference type="InterPro" id="IPR035516">
    <property type="entry name" value="Gyrase/topoIV_suA_C"/>
</dbReference>
<comment type="caution">
    <text evidence="9">The sequence shown here is derived from an EMBL/GenBank/DDBJ whole genome shotgun (WGS) entry which is preliminary data.</text>
</comment>
<dbReference type="InterPro" id="IPR013758">
    <property type="entry name" value="Topo_IIA_A/C_ab"/>
</dbReference>
<evidence type="ECO:0000256" key="7">
    <source>
        <dbReference type="PROSITE-ProRule" id="PRU01384"/>
    </source>
</evidence>
<dbReference type="InterPro" id="IPR050220">
    <property type="entry name" value="Type_II_DNA_Topoisomerases"/>
</dbReference>
<accession>A0A955L4D0</accession>
<feature type="domain" description="Topo IIA-type catalytic" evidence="8">
    <location>
        <begin position="1"/>
        <end position="184"/>
    </location>
</feature>
<dbReference type="EMBL" id="JAGQLG010000198">
    <property type="protein sequence ID" value="MCA9382659.1"/>
    <property type="molecule type" value="Genomic_DNA"/>
</dbReference>
<dbReference type="AlphaFoldDB" id="A0A955L4D0"/>
<dbReference type="Pfam" id="PF00521">
    <property type="entry name" value="DNA_topoisoIV"/>
    <property type="match status" value="1"/>
</dbReference>
<evidence type="ECO:0000256" key="1">
    <source>
        <dbReference type="ARBA" id="ARBA00000185"/>
    </source>
</evidence>
<name>A0A955L4D0_9BACT</name>
<protein>
    <recommendedName>
        <fullName evidence="3">DNA topoisomerase (ATP-hydrolyzing)</fullName>
        <ecNumber evidence="3">5.6.2.2</ecNumber>
    </recommendedName>
</protein>
<evidence type="ECO:0000256" key="2">
    <source>
        <dbReference type="ARBA" id="ARBA00008263"/>
    </source>
</evidence>
<dbReference type="PROSITE" id="PS52040">
    <property type="entry name" value="TOPO_IIA"/>
    <property type="match status" value="1"/>
</dbReference>
<dbReference type="PANTHER" id="PTHR43493:SF5">
    <property type="entry name" value="DNA GYRASE SUBUNIT A, CHLOROPLASTIC_MITOCHONDRIAL"/>
    <property type="match status" value="1"/>
</dbReference>
<dbReference type="SMART" id="SM00434">
    <property type="entry name" value="TOP4c"/>
    <property type="match status" value="1"/>
</dbReference>
<keyword evidence="6" id="KW-0413">Isomerase</keyword>
<proteinExistence type="inferred from homology"/>
<dbReference type="GO" id="GO:0003677">
    <property type="term" value="F:DNA binding"/>
    <property type="evidence" value="ECO:0007669"/>
    <property type="project" value="UniProtKB-UniRule"/>
</dbReference>
<dbReference type="GO" id="GO:0005524">
    <property type="term" value="F:ATP binding"/>
    <property type="evidence" value="ECO:0007669"/>
    <property type="project" value="InterPro"/>
</dbReference>
<dbReference type="InterPro" id="IPR006691">
    <property type="entry name" value="GyrA/parC_rep"/>
</dbReference>
<gene>
    <name evidence="9" type="ORF">KC660_04620</name>
</gene>
<dbReference type="GO" id="GO:0003918">
    <property type="term" value="F:DNA topoisomerase type II (double strand cut, ATP-hydrolyzing) activity"/>
    <property type="evidence" value="ECO:0007669"/>
    <property type="project" value="UniProtKB-EC"/>
</dbReference>
<evidence type="ECO:0000256" key="3">
    <source>
        <dbReference type="ARBA" id="ARBA00012895"/>
    </source>
</evidence>
<dbReference type="InterPro" id="IPR013760">
    <property type="entry name" value="Topo_IIA-like_dom_sf"/>
</dbReference>
<evidence type="ECO:0000256" key="5">
    <source>
        <dbReference type="ARBA" id="ARBA00023125"/>
    </source>
</evidence>
<dbReference type="GO" id="GO:0005737">
    <property type="term" value="C:cytoplasm"/>
    <property type="evidence" value="ECO:0007669"/>
    <property type="project" value="TreeGrafter"/>
</dbReference>
<feature type="non-terminal residue" evidence="9">
    <location>
        <position position="1"/>
    </location>
</feature>
<reference evidence="9" key="1">
    <citation type="submission" date="2020-04" db="EMBL/GenBank/DDBJ databases">
        <authorList>
            <person name="Zhang T."/>
        </authorList>
    </citation>
    <scope>NUCLEOTIDE SEQUENCE</scope>
    <source>
        <strain evidence="9">HKST-UBA10</strain>
    </source>
</reference>
<dbReference type="SUPFAM" id="SSF101904">
    <property type="entry name" value="GyrA/ParC C-terminal domain-like"/>
    <property type="match status" value="1"/>
</dbReference>
<dbReference type="FunFam" id="1.10.268.10:FF:000001">
    <property type="entry name" value="DNA gyrase subunit A"/>
    <property type="match status" value="1"/>
</dbReference>
<dbReference type="Proteomes" id="UP000782843">
    <property type="component" value="Unassembled WGS sequence"/>
</dbReference>
<comment type="catalytic activity">
    <reaction evidence="1">
        <text>ATP-dependent breakage, passage and rejoining of double-stranded DNA.</text>
        <dbReference type="EC" id="5.6.2.2"/>
    </reaction>
</comment>
<keyword evidence="4" id="KW-0799">Topoisomerase</keyword>
<evidence type="ECO:0000313" key="9">
    <source>
        <dbReference type="EMBL" id="MCA9382659.1"/>
    </source>
</evidence>
<sequence>INQLFKYTQLQSTFNTNMVALIDNEPKLMNLKTVLKEFIKHRQQIIVRRTLHFLGKNKKREHILQGLKIALDNLDEVIKLIRSSADAEVAKSGLMKNFGLTEIQAQAILDMQLRKLAALERKKIEDELKEVLATIEDLENLVASPQRILATVKDELLELKEKFGDARITKVVKSKLGEIEDGDLIPNEKCIITISRSGYIKRLKEDTYKTQGRGGVGVKGQTLKEEDVIDTIKTCNTHDWALFFTNRGKVYKLRAWEVPETNRTSKGTALVNFLSISAGEQIEAFMVVTPELMLNKDAFIVFGTAKGVIKKTALVEFENIRTSGIAAIKLNDGDSLTYVNYLDGDKDIMMVTALGMSIRFNHEDARPMGRVA</sequence>
<evidence type="ECO:0000313" key="10">
    <source>
        <dbReference type="Proteomes" id="UP000782843"/>
    </source>
</evidence>
<comment type="similarity">
    <text evidence="2">Belongs to the type II topoisomerase GyrA/ParC subunit family.</text>
</comment>
<dbReference type="Gene3D" id="3.90.199.10">
    <property type="entry name" value="Topoisomerase II, domain 5"/>
    <property type="match status" value="1"/>
</dbReference>
<dbReference type="InterPro" id="IPR002205">
    <property type="entry name" value="Topo_IIA_dom_A"/>
</dbReference>
<dbReference type="EC" id="5.6.2.2" evidence="3"/>
<dbReference type="SUPFAM" id="SSF56719">
    <property type="entry name" value="Type II DNA topoisomerase"/>
    <property type="match status" value="1"/>
</dbReference>
<dbReference type="Gene3D" id="3.30.1360.40">
    <property type="match status" value="1"/>
</dbReference>
<evidence type="ECO:0000256" key="6">
    <source>
        <dbReference type="ARBA" id="ARBA00023235"/>
    </source>
</evidence>
<dbReference type="GO" id="GO:0006265">
    <property type="term" value="P:DNA topological change"/>
    <property type="evidence" value="ECO:0007669"/>
    <property type="project" value="InterPro"/>
</dbReference>
<dbReference type="Pfam" id="PF03989">
    <property type="entry name" value="DNA_gyraseA_C"/>
    <property type="match status" value="4"/>
</dbReference>
<keyword evidence="5 7" id="KW-0238">DNA-binding</keyword>
<dbReference type="PANTHER" id="PTHR43493">
    <property type="entry name" value="DNA GYRASE/TOPOISOMERASE SUBUNIT A"/>
    <property type="match status" value="1"/>
</dbReference>
<evidence type="ECO:0000259" key="8">
    <source>
        <dbReference type="PROSITE" id="PS52040"/>
    </source>
</evidence>
<feature type="non-terminal residue" evidence="9">
    <location>
        <position position="372"/>
    </location>
</feature>
<reference evidence="9" key="2">
    <citation type="journal article" date="2021" name="Microbiome">
        <title>Successional dynamics and alternative stable states in a saline activated sludge microbial community over 9 years.</title>
        <authorList>
            <person name="Wang Y."/>
            <person name="Ye J."/>
            <person name="Ju F."/>
            <person name="Liu L."/>
            <person name="Boyd J.A."/>
            <person name="Deng Y."/>
            <person name="Parks D.H."/>
            <person name="Jiang X."/>
            <person name="Yin X."/>
            <person name="Woodcroft B.J."/>
            <person name="Tyson G.W."/>
            <person name="Hugenholtz P."/>
            <person name="Polz M.F."/>
            <person name="Zhang T."/>
        </authorList>
    </citation>
    <scope>NUCLEOTIDE SEQUENCE</scope>
    <source>
        <strain evidence="9">HKST-UBA10</strain>
    </source>
</reference>
<dbReference type="Gene3D" id="1.10.268.10">
    <property type="entry name" value="Topoisomerase, domain 3"/>
    <property type="match status" value="1"/>
</dbReference>
<dbReference type="GO" id="GO:0009330">
    <property type="term" value="C:DNA topoisomerase type II (double strand cut, ATP-hydrolyzing) complex"/>
    <property type="evidence" value="ECO:0007669"/>
    <property type="project" value="TreeGrafter"/>
</dbReference>
<organism evidence="9 10">
    <name type="scientific">Candidatus Dojkabacteria bacterium</name>
    <dbReference type="NCBI Taxonomy" id="2099670"/>
    <lineage>
        <taxon>Bacteria</taxon>
        <taxon>Candidatus Dojkabacteria</taxon>
    </lineage>
</organism>
<dbReference type="Gene3D" id="2.120.10.90">
    <property type="entry name" value="DNA gyrase/topoisomerase IV, subunit A, C-terminal"/>
    <property type="match status" value="1"/>
</dbReference>
<dbReference type="InterPro" id="IPR013757">
    <property type="entry name" value="Topo_IIA_A_a_sf"/>
</dbReference>